<name>A0ABU1FEU2_9RHOB</name>
<gene>
    <name evidence="2" type="ORF">RGD00_22730</name>
</gene>
<reference evidence="2 3" key="1">
    <citation type="submission" date="2023-09" db="EMBL/GenBank/DDBJ databases">
        <title>Xinfangfangia sedmenti sp. nov., isolated the sedment.</title>
        <authorList>
            <person name="Xu L."/>
        </authorList>
    </citation>
    <scope>NUCLEOTIDE SEQUENCE [LARGE SCALE GENOMIC DNA]</scope>
    <source>
        <strain evidence="2 3">LG-4</strain>
    </source>
</reference>
<dbReference type="Proteomes" id="UP001247754">
    <property type="component" value="Unassembled WGS sequence"/>
</dbReference>
<accession>A0ABU1FEU2</accession>
<comment type="caution">
    <text evidence="2">The sequence shown here is derived from an EMBL/GenBank/DDBJ whole genome shotgun (WGS) entry which is preliminary data.</text>
</comment>
<proteinExistence type="predicted"/>
<evidence type="ECO:0000256" key="1">
    <source>
        <dbReference type="SAM" id="MobiDB-lite"/>
    </source>
</evidence>
<keyword evidence="3" id="KW-1185">Reference proteome</keyword>
<dbReference type="RefSeq" id="WP_310459528.1">
    <property type="nucleotide sequence ID" value="NZ_JAVKPH010000074.1"/>
</dbReference>
<dbReference type="Pfam" id="PF08809">
    <property type="entry name" value="DUF1799"/>
    <property type="match status" value="1"/>
</dbReference>
<dbReference type="EMBL" id="JAVKPH010000074">
    <property type="protein sequence ID" value="MDR5655429.1"/>
    <property type="molecule type" value="Genomic_DNA"/>
</dbReference>
<evidence type="ECO:0000313" key="2">
    <source>
        <dbReference type="EMBL" id="MDR5655429.1"/>
    </source>
</evidence>
<organism evidence="2 3">
    <name type="scientific">Ruixingdingia sedimenti</name>
    <dbReference type="NCBI Taxonomy" id="3073604"/>
    <lineage>
        <taxon>Bacteria</taxon>
        <taxon>Pseudomonadati</taxon>
        <taxon>Pseudomonadota</taxon>
        <taxon>Alphaproteobacteria</taxon>
        <taxon>Rhodobacterales</taxon>
        <taxon>Paracoccaceae</taxon>
        <taxon>Ruixingdingia</taxon>
    </lineage>
</organism>
<sequence length="143" mass="15337">MAGDRRGHPRRRGPPGKLKAAGRAWALSRLGRADSREPVRLDADLIHQFEILGAPIAPGALPAAPAASEGFEVMPVNWPAVTAFLGCETQWRCAAGLAGLIWLGLDYGAVDVVMRRCGLADEVFTDIQLIEQAALDVFSEDMS</sequence>
<dbReference type="InterPro" id="IPR014915">
    <property type="entry name" value="Phage_TLS_TfmB"/>
</dbReference>
<protein>
    <submittedName>
        <fullName evidence="2">DUF1799 domain-containing protein</fullName>
    </submittedName>
</protein>
<evidence type="ECO:0000313" key="3">
    <source>
        <dbReference type="Proteomes" id="UP001247754"/>
    </source>
</evidence>
<feature type="region of interest" description="Disordered" evidence="1">
    <location>
        <begin position="1"/>
        <end position="21"/>
    </location>
</feature>